<evidence type="ECO:0000313" key="3">
    <source>
        <dbReference type="EMBL" id="MCW7530761.1"/>
    </source>
</evidence>
<dbReference type="PANTHER" id="PTHR22916:SF3">
    <property type="entry name" value="UDP-GLCNAC:BETAGAL BETA-1,3-N-ACETYLGLUCOSAMINYLTRANSFERASE-LIKE PROTEIN 1"/>
    <property type="match status" value="1"/>
</dbReference>
<name>A0AAW5VKD7_9LEPT</name>
<dbReference type="CDD" id="cd06433">
    <property type="entry name" value="GT_2_WfgS_like"/>
    <property type="match status" value="1"/>
</dbReference>
<dbReference type="Proteomes" id="UP001208540">
    <property type="component" value="Unassembled WGS sequence"/>
</dbReference>
<dbReference type="Gene3D" id="3.90.550.10">
    <property type="entry name" value="Spore Coat Polysaccharide Biosynthesis Protein SpsA, Chain A"/>
    <property type="match status" value="1"/>
</dbReference>
<dbReference type="InterPro" id="IPR001173">
    <property type="entry name" value="Glyco_trans_2-like"/>
</dbReference>
<evidence type="ECO:0000313" key="2">
    <source>
        <dbReference type="EMBL" id="MCW7526850.1"/>
    </source>
</evidence>
<accession>A0AAW5VKD7</accession>
<dbReference type="PANTHER" id="PTHR22916">
    <property type="entry name" value="GLYCOSYLTRANSFERASE"/>
    <property type="match status" value="1"/>
</dbReference>
<evidence type="ECO:0000313" key="5">
    <source>
        <dbReference type="Proteomes" id="UP001208912"/>
    </source>
</evidence>
<dbReference type="Proteomes" id="UP001208912">
    <property type="component" value="Unassembled WGS sequence"/>
</dbReference>
<evidence type="ECO:0000313" key="4">
    <source>
        <dbReference type="Proteomes" id="UP001208540"/>
    </source>
</evidence>
<dbReference type="InterPro" id="IPR029044">
    <property type="entry name" value="Nucleotide-diphossugar_trans"/>
</dbReference>
<dbReference type="AlphaFoldDB" id="A0AAW5VKD7"/>
<gene>
    <name evidence="2" type="ORF">ND861_10885</name>
    <name evidence="3" type="ORF">ND862_11080</name>
</gene>
<dbReference type="Pfam" id="PF00535">
    <property type="entry name" value="Glycos_transf_2"/>
    <property type="match status" value="1"/>
</dbReference>
<evidence type="ECO:0000259" key="1">
    <source>
        <dbReference type="Pfam" id="PF00535"/>
    </source>
</evidence>
<proteinExistence type="predicted"/>
<keyword evidence="5" id="KW-1185">Reference proteome</keyword>
<dbReference type="GO" id="GO:0016758">
    <property type="term" value="F:hexosyltransferase activity"/>
    <property type="evidence" value="ECO:0007669"/>
    <property type="project" value="UniProtKB-ARBA"/>
</dbReference>
<protein>
    <submittedName>
        <fullName evidence="3">Glycosyltransferase</fullName>
    </submittedName>
</protein>
<dbReference type="EMBL" id="JAMQPL010000004">
    <property type="protein sequence ID" value="MCW7530761.1"/>
    <property type="molecule type" value="Genomic_DNA"/>
</dbReference>
<reference evidence="3 5" key="1">
    <citation type="submission" date="2022-06" db="EMBL/GenBank/DDBJ databases">
        <title>Leptospira isolates from biofilms formed at urban environments.</title>
        <authorList>
            <person name="Ribeiro P.S."/>
            <person name="Sousa T."/>
            <person name="Carvalho N."/>
            <person name="Aburjaile F."/>
            <person name="Neves F."/>
            <person name="Oliveira D."/>
            <person name="Blanco L."/>
            <person name="Lima J."/>
            <person name="Costa F."/>
            <person name="Brenig B."/>
            <person name="Soares S."/>
            <person name="Ramos R."/>
            <person name="Goes-Neto A."/>
            <person name="Matiuzzi M."/>
            <person name="Azevedo V."/>
            <person name="Ristow P."/>
        </authorList>
    </citation>
    <scope>NUCLEOTIDE SEQUENCE</scope>
    <source>
        <strain evidence="2 5">VSF19</strain>
        <strain evidence="3">VSF20</strain>
    </source>
</reference>
<comment type="caution">
    <text evidence="3">The sequence shown here is derived from an EMBL/GenBank/DDBJ whole genome shotgun (WGS) entry which is preliminary data.</text>
</comment>
<feature type="domain" description="Glycosyltransferase 2-like" evidence="1">
    <location>
        <begin position="8"/>
        <end position="134"/>
    </location>
</feature>
<sequence>MKSIPLVTVITVVRNAEKTIQRTLVSALEQKNVSLEIIVWDGLSTDGTLKQIEKYRRQLTIVSQRDFGVYDAMNQALKIANGKWILFLNADDYFLSSDSLSLLLSEVGNTEFDYVCGCATLFFGLKKWPPKTLTDIDYFLGNPSNHQTYLCKKKVYDHLGGFNTQYKYAADVDFMYRVIQAGYKGLPVFKSIVNYSLGGLSSKNISAGVDELDKIRSNFLNSDLVFARESRLVFQDGLEFSEQFKSEVFSRKLSKTQKRFLDDFFKFNKSIESTSFIELNRKRFVRFMKNIAKKFVFFILKFIPSRYI</sequence>
<dbReference type="SUPFAM" id="SSF53448">
    <property type="entry name" value="Nucleotide-diphospho-sugar transferases"/>
    <property type="match status" value="1"/>
</dbReference>
<dbReference type="RefSeq" id="WP_265352056.1">
    <property type="nucleotide sequence ID" value="NZ_JAMQPL010000004.1"/>
</dbReference>
<dbReference type="EMBL" id="JAMQPM010000004">
    <property type="protein sequence ID" value="MCW7526850.1"/>
    <property type="molecule type" value="Genomic_DNA"/>
</dbReference>
<organism evidence="3 4">
    <name type="scientific">Leptospira soteropolitanensis</name>
    <dbReference type="NCBI Taxonomy" id="2950025"/>
    <lineage>
        <taxon>Bacteria</taxon>
        <taxon>Pseudomonadati</taxon>
        <taxon>Spirochaetota</taxon>
        <taxon>Spirochaetia</taxon>
        <taxon>Leptospirales</taxon>
        <taxon>Leptospiraceae</taxon>
        <taxon>Leptospira</taxon>
    </lineage>
</organism>